<accession>A0A150SXD1</accession>
<protein>
    <submittedName>
        <fullName evidence="1">Uncharacterized protein</fullName>
    </submittedName>
</protein>
<evidence type="ECO:0000313" key="1">
    <source>
        <dbReference type="EMBL" id="KYF81981.1"/>
    </source>
</evidence>
<gene>
    <name evidence="1" type="ORF">BE18_06960</name>
</gene>
<organism evidence="1 2">
    <name type="scientific">Sorangium cellulosum</name>
    <name type="common">Polyangium cellulosum</name>
    <dbReference type="NCBI Taxonomy" id="56"/>
    <lineage>
        <taxon>Bacteria</taxon>
        <taxon>Pseudomonadati</taxon>
        <taxon>Myxococcota</taxon>
        <taxon>Polyangia</taxon>
        <taxon>Polyangiales</taxon>
        <taxon>Polyangiaceae</taxon>
        <taxon>Sorangium</taxon>
    </lineage>
</organism>
<dbReference type="EMBL" id="JEMC01003348">
    <property type="protein sequence ID" value="KYF81981.1"/>
    <property type="molecule type" value="Genomic_DNA"/>
</dbReference>
<sequence>MTKRDEGGDAVRSTSTAQKYVTFIQDATPPLRTGTYVVTAEENIPNQSPGTFSAQATLVVRGERFSLAPDDIASVFPPNLANGELDGALPHAVLRRRTLPWERALKSGDSTYDQDPWLAVLVLADGESPVPAAMHAKDLVPAGTAITVTGSTVTGTGTLPASILSYGAATMNPMGYGETPDDPCTVIDLPLATWNRVAPSAADVQYLAHVREVDTTEGVDSATTTERCAVVVANRIPSTTAVTRAFLVSLEDMADYLPADDGAQSPSIPAGTTAVRLLCYRAWSFTANAMDQTLEALLTSLNRAPDSKALSTLALPLNGPPPSAAEIERALANQALGTPSTADATVLVQQALMLGYVPMTHHLRHGGQTVSFYRGPLLPAPNPASPRSAALSSGPDAANAYNPFTGMFDVSYGAAWQLGQLLMLQATGVANALYKWKLSVIQSDAIAAEEALLQSRLGGAKVFPSFLEERAARAASEPPPLPPEVLDWLAQLATLTGVPFNYLVPDERMLPPESIRFFYVDEGYVDALIDGAFSVGRRTASAGELETVHAPRVRLSARRHMRTLRKNDPRSRAAMLADPAPDAHGPITGFLLRSAAVTGWPNLRFRGFSDDACTTEIPRVTVRRLSDSVTMALFDGVLGSLLIQEPPEQLHAGVERGPSGAYFTTLREVNPPTPGKQYTTNPTPKVTPCDPSGTHAVACVTTRADGQTLQVASAAATIASRLTGDFGQTLPNGVTSAEWALEMSKGVVEVAFAEVSS</sequence>
<comment type="caution">
    <text evidence="1">The sequence shown here is derived from an EMBL/GenBank/DDBJ whole genome shotgun (WGS) entry which is preliminary data.</text>
</comment>
<dbReference type="Proteomes" id="UP000075515">
    <property type="component" value="Unassembled WGS sequence"/>
</dbReference>
<reference evidence="1 2" key="1">
    <citation type="submission" date="2014-02" db="EMBL/GenBank/DDBJ databases">
        <title>The small core and large imbalanced accessory genome model reveals a collaborative survival strategy of Sorangium cellulosum strains in nature.</title>
        <authorList>
            <person name="Han K."/>
            <person name="Peng R."/>
            <person name="Blom J."/>
            <person name="Li Y.-Z."/>
        </authorList>
    </citation>
    <scope>NUCLEOTIDE SEQUENCE [LARGE SCALE GENOMIC DNA]</scope>
    <source>
        <strain evidence="1 2">So0149</strain>
    </source>
</reference>
<dbReference type="AlphaFoldDB" id="A0A150SXD1"/>
<proteinExistence type="predicted"/>
<evidence type="ECO:0000313" key="2">
    <source>
        <dbReference type="Proteomes" id="UP000075515"/>
    </source>
</evidence>
<name>A0A150SXD1_SORCE</name>